<evidence type="ECO:0000256" key="1">
    <source>
        <dbReference type="SAM" id="SignalP"/>
    </source>
</evidence>
<gene>
    <name evidence="4" type="ORF">B8W67_06660</name>
</gene>
<name>A0AA91PFE5_9MYCO</name>
<feature type="domain" description="DUF7373" evidence="3">
    <location>
        <begin position="247"/>
        <end position="388"/>
    </location>
</feature>
<evidence type="ECO:0000259" key="2">
    <source>
        <dbReference type="Pfam" id="PF24088"/>
    </source>
</evidence>
<evidence type="ECO:0000313" key="4">
    <source>
        <dbReference type="EMBL" id="OSC34416.1"/>
    </source>
</evidence>
<feature type="signal peptide" evidence="1">
    <location>
        <begin position="1"/>
        <end position="15"/>
    </location>
</feature>
<reference evidence="4 5" key="1">
    <citation type="submission" date="2017-04" db="EMBL/GenBank/DDBJ databases">
        <title>The new phylogeny of genus Mycobacterium.</title>
        <authorList>
            <person name="Tortoli E."/>
            <person name="Trovato A."/>
            <person name="Cirillo D.M."/>
        </authorList>
    </citation>
    <scope>NUCLEOTIDE SEQUENCE [LARGE SCALE GENOMIC DNA]</scope>
    <source>
        <strain evidence="4 5">KCTC 19819</strain>
    </source>
</reference>
<dbReference type="AlphaFoldDB" id="A0AA91PFE5"/>
<feature type="chain" id="PRO_5041739743" description="Lipoprotein" evidence="1">
    <location>
        <begin position="16"/>
        <end position="390"/>
    </location>
</feature>
<evidence type="ECO:0000313" key="5">
    <source>
        <dbReference type="Proteomes" id="UP000193577"/>
    </source>
</evidence>
<keyword evidence="5" id="KW-1185">Reference proteome</keyword>
<dbReference type="EMBL" id="NCXO01000010">
    <property type="protein sequence ID" value="OSC34416.1"/>
    <property type="molecule type" value="Genomic_DNA"/>
</dbReference>
<proteinExistence type="predicted"/>
<protein>
    <recommendedName>
        <fullName evidence="6">Lipoprotein</fullName>
    </recommendedName>
</protein>
<dbReference type="Pfam" id="PF24088">
    <property type="entry name" value="DUF7373"/>
    <property type="match status" value="1"/>
</dbReference>
<feature type="domain" description="DUF7373" evidence="2">
    <location>
        <begin position="48"/>
        <end position="242"/>
    </location>
</feature>
<comment type="caution">
    <text evidence="4">The sequence shown here is derived from an EMBL/GenBank/DDBJ whole genome shotgun (WGS) entry which is preliminary data.</text>
</comment>
<accession>A0AA91PFE5</accession>
<keyword evidence="1" id="KW-0732">Signal</keyword>
<evidence type="ECO:0008006" key="6">
    <source>
        <dbReference type="Google" id="ProtNLM"/>
    </source>
</evidence>
<dbReference type="Pfam" id="PF24092">
    <property type="entry name" value="DUF7373_C"/>
    <property type="match status" value="1"/>
</dbReference>
<dbReference type="InterPro" id="IPR055797">
    <property type="entry name" value="DUF7373"/>
</dbReference>
<evidence type="ECO:0000259" key="3">
    <source>
        <dbReference type="Pfam" id="PF24092"/>
    </source>
</evidence>
<dbReference type="InterPro" id="IPR056463">
    <property type="entry name" value="DUF7373_C"/>
</dbReference>
<sequence length="390" mass="41550">MAVVSILTTATVALAGCSTAGDAPPAADPAALDAGNYPTEPRPDLGRAGDLGVYVEARRMADFVTMPFDVDRDLTGGYSQGAINGVVKSASSLRSTLRISVPDGAANNFVNGFTVQRASAGSRGLYLQNTVLRYGSPADARVAADELAGKGAKLAAPFDEDAPQDRHLAIPGRPESRGIAWEEKDHNLLIFTAHGPYVLVQQAAAENPDAAADLVVRTLDKQIPLIDTFEPTPVDKIPDLPLDPTGLLARTLEPAPDQRDRLNYGHYEPRGSLAFSDDPFADEKLFAEAGVTEIVFNGTDVYHARDAAGAEQIVSAWAEDREQDWDPADAIPGLDGSRCHQQVIKPGTDDAESAYACLFTAGDYAVDVFAKQKTKLRQMAAAQYLLLTAE</sequence>
<dbReference type="Proteomes" id="UP000193577">
    <property type="component" value="Unassembled WGS sequence"/>
</dbReference>
<organism evidence="4 5">
    <name type="scientific">Mycolicibacillus koreensis</name>
    <dbReference type="NCBI Taxonomy" id="1069220"/>
    <lineage>
        <taxon>Bacteria</taxon>
        <taxon>Bacillati</taxon>
        <taxon>Actinomycetota</taxon>
        <taxon>Actinomycetes</taxon>
        <taxon>Mycobacteriales</taxon>
        <taxon>Mycobacteriaceae</taxon>
        <taxon>Mycolicibacillus</taxon>
    </lineage>
</organism>